<evidence type="ECO:0000313" key="5">
    <source>
        <dbReference type="Proteomes" id="UP000182257"/>
    </source>
</evidence>
<feature type="domain" description="SF4 helicase" evidence="2">
    <location>
        <begin position="302"/>
        <end position="567"/>
    </location>
</feature>
<dbReference type="SUPFAM" id="SSF56731">
    <property type="entry name" value="DNA primase core"/>
    <property type="match status" value="1"/>
</dbReference>
<reference evidence="3" key="2">
    <citation type="submission" date="2019-04" db="EMBL/GenBank/DDBJ databases">
        <title>Evolution of Biomass-Degrading Anaerobic Consortia Revealed by Metagenomics.</title>
        <authorList>
            <person name="Peng X."/>
        </authorList>
    </citation>
    <scope>NUCLEOTIDE SEQUENCE</scope>
    <source>
        <strain evidence="3">SIG140</strain>
    </source>
</reference>
<dbReference type="EMBL" id="SUYC01000004">
    <property type="protein sequence ID" value="MBE6270199.1"/>
    <property type="molecule type" value="Genomic_DNA"/>
</dbReference>
<dbReference type="GO" id="GO:0006260">
    <property type="term" value="P:DNA replication"/>
    <property type="evidence" value="ECO:0007669"/>
    <property type="project" value="InterPro"/>
</dbReference>
<protein>
    <submittedName>
        <fullName evidence="4">Twinkle protein</fullName>
    </submittedName>
</protein>
<evidence type="ECO:0000256" key="1">
    <source>
        <dbReference type="SAM" id="MobiDB-lite"/>
    </source>
</evidence>
<dbReference type="InterPro" id="IPR027417">
    <property type="entry name" value="P-loop_NTPase"/>
</dbReference>
<dbReference type="InterPro" id="IPR027032">
    <property type="entry name" value="Twinkle-like"/>
</dbReference>
<dbReference type="GO" id="GO:0043139">
    <property type="term" value="F:5'-3' DNA helicase activity"/>
    <property type="evidence" value="ECO:0007669"/>
    <property type="project" value="InterPro"/>
</dbReference>
<feature type="region of interest" description="Disordered" evidence="1">
    <location>
        <begin position="589"/>
        <end position="608"/>
    </location>
</feature>
<organism evidence="4 5">
    <name type="scientific">Xylanibacter ruminicola</name>
    <name type="common">Prevotella ruminicola</name>
    <dbReference type="NCBI Taxonomy" id="839"/>
    <lineage>
        <taxon>Bacteria</taxon>
        <taxon>Pseudomonadati</taxon>
        <taxon>Bacteroidota</taxon>
        <taxon>Bacteroidia</taxon>
        <taxon>Bacteroidales</taxon>
        <taxon>Prevotellaceae</taxon>
        <taxon>Xylanibacter</taxon>
    </lineage>
</organism>
<dbReference type="EMBL" id="FNRF01000003">
    <property type="protein sequence ID" value="SEA59864.1"/>
    <property type="molecule type" value="Genomic_DNA"/>
</dbReference>
<sequence>MKQTNSNTWLLDSIDELRSRAKSSDRGKQKYRFHCPLCGDEGHHSKRTDGAFDEAKGVGHCFCCGANFMAAKWKYKPSSEQMKQKPEISLGSYPSSIMAYLKQRGIKPETMHRLGVGWAELPADTPDGKKTFMAFRFMEQGVVYNVQYKSPDKEFRFEKGCRIIPYNIDAVLGADTVYITEGMMDTAVLVQCGYESVISLPNGCGTRMSCFDPYREHFSGVRIVYAGDTDEKGNEKRKEVAKYFAENEFYYVDWMGGKDANDVLLAEGEDAVRRCMENVCEQMPVGVATIDDEVEAFRELVDNGVPRFPGIKLHGFAHLVRFEPGRLMVISGFPGAGKSSFADYLMMSLAVQQGWKAAVYSPEKYPMSLHYYELGQILMGREMSVKNFTPQALDRGFRFLRENIFHISEENNSIEDILASATQLVRQKGIRVLLIDPFNYIELPVLSGANDTQKISYVLKRMVDFGHKEKVLVILVAHPKKPQTEGKGSLQSQLPSLYDIAGSADFYNKCDYGLILQRERRDEYTKAAPLTWIHVLKIRFRHLGQIGKRAFGFDNTCGRFVGTEDDNMTLHDRDRNDWSYREAEQQQINFDAAPTADDTADWKDGDPF</sequence>
<dbReference type="Gene3D" id="3.40.1360.10">
    <property type="match status" value="1"/>
</dbReference>
<proteinExistence type="predicted"/>
<dbReference type="InterPro" id="IPR007694">
    <property type="entry name" value="DNA_helicase_DnaB-like_C"/>
</dbReference>
<dbReference type="GO" id="GO:0005524">
    <property type="term" value="F:ATP binding"/>
    <property type="evidence" value="ECO:0007669"/>
    <property type="project" value="InterPro"/>
</dbReference>
<dbReference type="OrthoDB" id="1038270at2"/>
<evidence type="ECO:0000313" key="3">
    <source>
        <dbReference type="EMBL" id="MBE6270199.1"/>
    </source>
</evidence>
<dbReference type="InterPro" id="IPR034154">
    <property type="entry name" value="TOPRIM_DnaG/twinkle"/>
</dbReference>
<dbReference type="PANTHER" id="PTHR12873">
    <property type="entry name" value="T7-LIKE MITOCHONDRIAL DNA HELICASE"/>
    <property type="match status" value="1"/>
</dbReference>
<dbReference type="Proteomes" id="UP000182257">
    <property type="component" value="Unassembled WGS sequence"/>
</dbReference>
<accession>A0A1H4CHP2</accession>
<dbReference type="AlphaFoldDB" id="A0A1H4CHP2"/>
<dbReference type="SUPFAM" id="SSF52540">
    <property type="entry name" value="P-loop containing nucleoside triphosphate hydrolases"/>
    <property type="match status" value="1"/>
</dbReference>
<dbReference type="Gene3D" id="3.40.50.300">
    <property type="entry name" value="P-loop containing nucleotide triphosphate hydrolases"/>
    <property type="match status" value="1"/>
</dbReference>
<name>A0A1H4CHP2_XYLRU</name>
<gene>
    <name evidence="3" type="ORF">E7101_04540</name>
    <name evidence="4" type="ORF">SAMN05216462_1968</name>
</gene>
<dbReference type="Pfam" id="PF13155">
    <property type="entry name" value="Toprim_2"/>
    <property type="match status" value="1"/>
</dbReference>
<dbReference type="Pfam" id="PF03796">
    <property type="entry name" value="DnaB_C"/>
    <property type="match status" value="1"/>
</dbReference>
<reference evidence="4 5" key="1">
    <citation type="submission" date="2016-10" db="EMBL/GenBank/DDBJ databases">
        <authorList>
            <person name="de Groot N.N."/>
        </authorList>
    </citation>
    <scope>NUCLEOTIDE SEQUENCE [LARGE SCALE GENOMIC DNA]</scope>
    <source>
        <strain evidence="4 5">D31d</strain>
    </source>
</reference>
<dbReference type="PANTHER" id="PTHR12873:SF0">
    <property type="entry name" value="TWINKLE MTDNA HELICASE"/>
    <property type="match status" value="1"/>
</dbReference>
<dbReference type="CDD" id="cd01029">
    <property type="entry name" value="TOPRIM_primases"/>
    <property type="match status" value="1"/>
</dbReference>
<evidence type="ECO:0000259" key="2">
    <source>
        <dbReference type="PROSITE" id="PS51199"/>
    </source>
</evidence>
<dbReference type="RefSeq" id="WP_074761345.1">
    <property type="nucleotide sequence ID" value="NZ_FNRF01000003.1"/>
</dbReference>
<dbReference type="PROSITE" id="PS51199">
    <property type="entry name" value="SF4_HELICASE"/>
    <property type="match status" value="1"/>
</dbReference>
<dbReference type="Proteomes" id="UP000806522">
    <property type="component" value="Unassembled WGS sequence"/>
</dbReference>
<dbReference type="GO" id="GO:0003697">
    <property type="term" value="F:single-stranded DNA binding"/>
    <property type="evidence" value="ECO:0007669"/>
    <property type="project" value="InterPro"/>
</dbReference>
<evidence type="ECO:0000313" key="4">
    <source>
        <dbReference type="EMBL" id="SEA59864.1"/>
    </source>
</evidence>